<dbReference type="SUPFAM" id="SSF103039">
    <property type="entry name" value="CheC-like"/>
    <property type="match status" value="1"/>
</dbReference>
<feature type="domain" description="Flagellar motor switch protein FliN-like C-terminal" evidence="13">
    <location>
        <begin position="250"/>
        <end position="319"/>
    </location>
</feature>
<keyword evidence="6" id="KW-0145">Chemotaxis</keyword>
<keyword evidence="8" id="KW-0283">Flagellar rotation</keyword>
<dbReference type="InterPro" id="IPR036429">
    <property type="entry name" value="SpoA-like_sf"/>
</dbReference>
<reference evidence="14" key="2">
    <citation type="submission" date="2020-09" db="EMBL/GenBank/DDBJ databases">
        <authorList>
            <person name="Sun Q."/>
            <person name="Sedlacek I."/>
        </authorList>
    </citation>
    <scope>NUCLEOTIDE SEQUENCE</scope>
    <source>
        <strain evidence="14">CCM 7086</strain>
    </source>
</reference>
<comment type="caution">
    <text evidence="14">The sequence shown here is derived from an EMBL/GenBank/DDBJ whole genome shotgun (WGS) entry which is preliminary data.</text>
</comment>
<dbReference type="EMBL" id="BMCG01000002">
    <property type="protein sequence ID" value="GGC03658.1"/>
    <property type="molecule type" value="Genomic_DNA"/>
</dbReference>
<keyword evidence="5" id="KW-1003">Cell membrane</keyword>
<evidence type="ECO:0000256" key="1">
    <source>
        <dbReference type="ARBA" id="ARBA00004117"/>
    </source>
</evidence>
<dbReference type="NCBIfam" id="TIGR01397">
    <property type="entry name" value="fliM_switch"/>
    <property type="match status" value="1"/>
</dbReference>
<evidence type="ECO:0000256" key="12">
    <source>
        <dbReference type="NCBIfam" id="TIGR01397"/>
    </source>
</evidence>
<accession>A0A8J2XUX4</accession>
<dbReference type="GO" id="GO:0050918">
    <property type="term" value="P:positive chemotaxis"/>
    <property type="evidence" value="ECO:0007669"/>
    <property type="project" value="TreeGrafter"/>
</dbReference>
<dbReference type="Proteomes" id="UP000620266">
    <property type="component" value="Unassembled WGS sequence"/>
</dbReference>
<dbReference type="PIRSF" id="PIRSF002888">
    <property type="entry name" value="FliM"/>
    <property type="match status" value="1"/>
</dbReference>
<evidence type="ECO:0000256" key="7">
    <source>
        <dbReference type="ARBA" id="ARBA00022519"/>
    </source>
</evidence>
<dbReference type="PRINTS" id="PR00955">
    <property type="entry name" value="FLGMOTORFLIM"/>
</dbReference>
<dbReference type="RefSeq" id="WP_188395187.1">
    <property type="nucleotide sequence ID" value="NZ_BMCG01000002.1"/>
</dbReference>
<dbReference type="GO" id="GO:0009425">
    <property type="term" value="C:bacterial-type flagellum basal body"/>
    <property type="evidence" value="ECO:0007669"/>
    <property type="project" value="UniProtKB-SubCell"/>
</dbReference>
<keyword evidence="14" id="KW-0282">Flagellum</keyword>
<keyword evidence="9" id="KW-0472">Membrane</keyword>
<evidence type="ECO:0000256" key="8">
    <source>
        <dbReference type="ARBA" id="ARBA00022779"/>
    </source>
</evidence>
<evidence type="ECO:0000256" key="6">
    <source>
        <dbReference type="ARBA" id="ARBA00022500"/>
    </source>
</evidence>
<keyword evidence="15" id="KW-1185">Reference proteome</keyword>
<keyword evidence="10" id="KW-0975">Bacterial flagellum</keyword>
<keyword evidence="14" id="KW-0966">Cell projection</keyword>
<evidence type="ECO:0000256" key="3">
    <source>
        <dbReference type="ARBA" id="ARBA00011049"/>
    </source>
</evidence>
<dbReference type="InterPro" id="IPR001543">
    <property type="entry name" value="FliN-like_C"/>
</dbReference>
<evidence type="ECO:0000256" key="5">
    <source>
        <dbReference type="ARBA" id="ARBA00022475"/>
    </source>
</evidence>
<sequence length="333" mass="37557">MADNFLSQEEVDALLKGVTGDQDDAGKPEDVSGVRPYNLATQERIVRGRMPTLEIINERFSRLFRIGLFNFLHRSAEVSVGPVRVSKYSEFIRNLVVPTNLNLIHMKPLRGTGLFVLDPNLVFLLVDNLFGGDGRFHTRVEGRDFTQTEQRIIQRILDIIFETYAKSWEPVHPVQFEFIRSEMNTQFANIATPNEVVVSTTFTIELGPVSGDMHFCVPYSMIEPIRDLLTSSMQGETLEMDKRWIRLMTQQIQTAEVEILANMGSAQVTLGDILNMKEGDVIPITVPDRVTAEVDGVPVMECSYGKLNGQYALRVEKLIYSANESTQGEENHG</sequence>
<dbReference type="PANTHER" id="PTHR30034">
    <property type="entry name" value="FLAGELLAR MOTOR SWITCH PROTEIN FLIM"/>
    <property type="match status" value="1"/>
</dbReference>
<dbReference type="AlphaFoldDB" id="A0A8J2XUX4"/>
<evidence type="ECO:0000256" key="11">
    <source>
        <dbReference type="ARBA" id="ARBA00025044"/>
    </source>
</evidence>
<dbReference type="Pfam" id="PF02154">
    <property type="entry name" value="FliM"/>
    <property type="match status" value="1"/>
</dbReference>
<reference evidence="14" key="1">
    <citation type="journal article" date="2014" name="Int. J. Syst. Evol. Microbiol.">
        <title>Complete genome sequence of Corynebacterium casei LMG S-19264T (=DSM 44701T), isolated from a smear-ripened cheese.</title>
        <authorList>
            <consortium name="US DOE Joint Genome Institute (JGI-PGF)"/>
            <person name="Walter F."/>
            <person name="Albersmeier A."/>
            <person name="Kalinowski J."/>
            <person name="Ruckert C."/>
        </authorList>
    </citation>
    <scope>NUCLEOTIDE SEQUENCE</scope>
    <source>
        <strain evidence="14">CCM 7086</strain>
    </source>
</reference>
<evidence type="ECO:0000256" key="2">
    <source>
        <dbReference type="ARBA" id="ARBA00004417"/>
    </source>
</evidence>
<dbReference type="GO" id="GO:0071978">
    <property type="term" value="P:bacterial-type flagellum-dependent swarming motility"/>
    <property type="evidence" value="ECO:0007669"/>
    <property type="project" value="TreeGrafter"/>
</dbReference>
<dbReference type="SUPFAM" id="SSF101801">
    <property type="entry name" value="Surface presentation of antigens (SPOA)"/>
    <property type="match status" value="1"/>
</dbReference>
<evidence type="ECO:0000256" key="4">
    <source>
        <dbReference type="ARBA" id="ARBA00021898"/>
    </source>
</evidence>
<dbReference type="Gene3D" id="2.30.330.10">
    <property type="entry name" value="SpoA-like"/>
    <property type="match status" value="1"/>
</dbReference>
<evidence type="ECO:0000256" key="9">
    <source>
        <dbReference type="ARBA" id="ARBA00023136"/>
    </source>
</evidence>
<dbReference type="GO" id="GO:0003774">
    <property type="term" value="F:cytoskeletal motor activity"/>
    <property type="evidence" value="ECO:0007669"/>
    <property type="project" value="InterPro"/>
</dbReference>
<gene>
    <name evidence="14" type="primary">fliM</name>
    <name evidence="14" type="ORF">GCM10007205_11040</name>
</gene>
<evidence type="ECO:0000259" key="13">
    <source>
        <dbReference type="Pfam" id="PF01052"/>
    </source>
</evidence>
<comment type="function">
    <text evidence="11">FliM is one of three proteins (FliG, FliN, FliM) that forms the rotor-mounted switch complex (C ring), located at the base of the basal body. This complex interacts with the CheY and CheZ chemotaxis proteins, in addition to contacting components of the motor that determine the direction of flagellar rotation.</text>
</comment>
<organism evidence="14 15">
    <name type="scientific">Oxalicibacterium flavum</name>
    <dbReference type="NCBI Taxonomy" id="179467"/>
    <lineage>
        <taxon>Bacteria</taxon>
        <taxon>Pseudomonadati</taxon>
        <taxon>Pseudomonadota</taxon>
        <taxon>Betaproteobacteria</taxon>
        <taxon>Burkholderiales</taxon>
        <taxon>Oxalobacteraceae</taxon>
        <taxon>Oxalicibacterium</taxon>
    </lineage>
</organism>
<evidence type="ECO:0000313" key="14">
    <source>
        <dbReference type="EMBL" id="GGC03658.1"/>
    </source>
</evidence>
<keyword evidence="7" id="KW-0997">Cell inner membrane</keyword>
<name>A0A8J2XUX4_9BURK</name>
<dbReference type="Gene3D" id="3.40.1550.10">
    <property type="entry name" value="CheC-like"/>
    <property type="match status" value="1"/>
</dbReference>
<comment type="subcellular location">
    <subcellularLocation>
        <location evidence="1">Bacterial flagellum basal body</location>
    </subcellularLocation>
    <subcellularLocation>
        <location evidence="2">Cell inner membrane</location>
        <topology evidence="2">Peripheral membrane protein</topology>
    </subcellularLocation>
</comment>
<comment type="similarity">
    <text evidence="3">Belongs to the FliM family.</text>
</comment>
<evidence type="ECO:0000256" key="10">
    <source>
        <dbReference type="ARBA" id="ARBA00023143"/>
    </source>
</evidence>
<keyword evidence="14" id="KW-0969">Cilium</keyword>
<protein>
    <recommendedName>
        <fullName evidence="4 12">Flagellar motor switch protein FliM</fullName>
    </recommendedName>
</protein>
<proteinExistence type="inferred from homology"/>
<dbReference type="InterPro" id="IPR028976">
    <property type="entry name" value="CheC-like_sf"/>
</dbReference>
<dbReference type="GO" id="GO:0005886">
    <property type="term" value="C:plasma membrane"/>
    <property type="evidence" value="ECO:0007669"/>
    <property type="project" value="UniProtKB-SubCell"/>
</dbReference>
<dbReference type="CDD" id="cd17908">
    <property type="entry name" value="FliM"/>
    <property type="match status" value="1"/>
</dbReference>
<dbReference type="InterPro" id="IPR001689">
    <property type="entry name" value="Flag_FliM"/>
</dbReference>
<evidence type="ECO:0000313" key="15">
    <source>
        <dbReference type="Proteomes" id="UP000620266"/>
    </source>
</evidence>
<dbReference type="PANTHER" id="PTHR30034:SF3">
    <property type="entry name" value="FLAGELLAR MOTOR SWITCH PROTEIN FLIM"/>
    <property type="match status" value="1"/>
</dbReference>
<dbReference type="Pfam" id="PF01052">
    <property type="entry name" value="FliMN_C"/>
    <property type="match status" value="1"/>
</dbReference>